<name>A0A9W5Y8L0_9FIRM</name>
<gene>
    <name evidence="2" type="ORF">SH1V18_16800</name>
</gene>
<dbReference type="RefSeq" id="WP_281814514.1">
    <property type="nucleotide sequence ID" value="NZ_BRLB01000003.1"/>
</dbReference>
<sequence>MYPNDIDEFTDKLNKIDNNVYVIEEEIQIEEGKYEGLLAHDNINTNSIKVYTGSKLTGEEIKNVIVSGISETPWKRLIKIYTSVSPVYVTYETQGDTVEAEDINKVQDSIVNTEKALNQETYRAEKVEQRIASDLEQEKNRAVDKENIISNQLNQEVGRAKEAEHNITNELNNEITRATEKEQVLSTSINNTNTNLVNEKNRAKEAEVNINKSIDSINNDLINEKDRAKTRESDIETDLDDYKGINNTEIQKLKEKDIEIDNKKAAKTYVDSELNKRYLKQEIFTKEEVLRKIQDVIGTAPEALDTLSEIAKSLNNDADFAGTITNQLSKKVDKAQGKALSDENYTGKEKDKLAGIETNANKYVHPSKHTANVITQDSSHRFVNDNEKINWNDANSKKHQHDNKAVIDSLSQAIIDKWNSKAEGVHTHTKNEVGLDKVDNTTDLDKPVSKAVQTALNKKANSHSHPYLPLSGGKLTGNLTIADGKKLVFMDSNGEGMAMDSNGENWRLFEPEDGNKTWLEFKDDDGLYVLGQKASLVNHNHNKTYEPKNDNIQAHIKTAHAPSNAQKNSDITKGEIEAKLRGNITSHSHNPNHIHSNKSVLDKISMSGTESGFDLSHFVTNDDLGNAGYGDMLKSVYDKNGNGKVDKAEKADSVTWTGVSGKPSKYSPSSHTHLINDMNYRTIDFYVEGKANTYYPVVLSGISDYGSSGLPSKKYFELIRGYSWTAPNTWNTSTHKGGLQIYMDTYAYGWGGMNYFMEFSMAQLYSKMVADIRIPEPDTNLIIFWLRGGHALYRIIAYDKDIAITAHIGDFVHKKGTKYEKTHSPRTSIEPVYNFVGGDFRKFSTIDYQYIGGSYRDPKNGSRVWTAKNLNPNNYITKKALTWNQLKGVY</sequence>
<evidence type="ECO:0000313" key="2">
    <source>
        <dbReference type="EMBL" id="GKX29200.1"/>
    </source>
</evidence>
<keyword evidence="3" id="KW-1185">Reference proteome</keyword>
<proteinExistence type="predicted"/>
<evidence type="ECO:0000256" key="1">
    <source>
        <dbReference type="SAM" id="Coils"/>
    </source>
</evidence>
<protein>
    <submittedName>
        <fullName evidence="2">Uncharacterized protein</fullName>
    </submittedName>
</protein>
<feature type="coiled-coil region" evidence="1">
    <location>
        <begin position="110"/>
        <end position="155"/>
    </location>
</feature>
<comment type="caution">
    <text evidence="2">The sequence shown here is derived from an EMBL/GenBank/DDBJ whole genome shotgun (WGS) entry which is preliminary data.</text>
</comment>
<evidence type="ECO:0000313" key="3">
    <source>
        <dbReference type="Proteomes" id="UP001144256"/>
    </source>
</evidence>
<dbReference type="AlphaFoldDB" id="A0A9W5Y8L0"/>
<keyword evidence="1" id="KW-0175">Coiled coil</keyword>
<dbReference type="Proteomes" id="UP001144256">
    <property type="component" value="Unassembled WGS sequence"/>
</dbReference>
<organism evidence="2 3">
    <name type="scientific">Vallitalea longa</name>
    <dbReference type="NCBI Taxonomy" id="2936439"/>
    <lineage>
        <taxon>Bacteria</taxon>
        <taxon>Bacillati</taxon>
        <taxon>Bacillota</taxon>
        <taxon>Clostridia</taxon>
        <taxon>Lachnospirales</taxon>
        <taxon>Vallitaleaceae</taxon>
        <taxon>Vallitalea</taxon>
    </lineage>
</organism>
<accession>A0A9W5Y8L0</accession>
<dbReference type="EMBL" id="BRLB01000003">
    <property type="protein sequence ID" value="GKX29200.1"/>
    <property type="molecule type" value="Genomic_DNA"/>
</dbReference>
<reference evidence="2" key="1">
    <citation type="submission" date="2022-06" db="EMBL/GenBank/DDBJ databases">
        <title>Vallitalea longa sp. nov., an anaerobic bacterium isolated from marine sediment.</title>
        <authorList>
            <person name="Hirano S."/>
            <person name="Terahara T."/>
            <person name="Mori K."/>
            <person name="Hamada M."/>
            <person name="Matsumoto R."/>
            <person name="Kobayashi T."/>
        </authorList>
    </citation>
    <scope>NUCLEOTIDE SEQUENCE</scope>
    <source>
        <strain evidence="2">SH18-1</strain>
    </source>
</reference>